<gene>
    <name evidence="2" type="ORF">SAMN05444008_12531</name>
</gene>
<dbReference type="PROSITE" id="PS51257">
    <property type="entry name" value="PROKAR_LIPOPROTEIN"/>
    <property type="match status" value="1"/>
</dbReference>
<name>A0A1M5IRP0_9BACT</name>
<keyword evidence="3" id="KW-1185">Reference proteome</keyword>
<organism evidence="2 3">
    <name type="scientific">Cnuella takakiae</name>
    <dbReference type="NCBI Taxonomy" id="1302690"/>
    <lineage>
        <taxon>Bacteria</taxon>
        <taxon>Pseudomonadati</taxon>
        <taxon>Bacteroidota</taxon>
        <taxon>Chitinophagia</taxon>
        <taxon>Chitinophagales</taxon>
        <taxon>Chitinophagaceae</taxon>
        <taxon>Cnuella</taxon>
    </lineage>
</organism>
<dbReference type="SMART" id="SM00014">
    <property type="entry name" value="acidPPc"/>
    <property type="match status" value="1"/>
</dbReference>
<dbReference type="Gene3D" id="1.10.606.20">
    <property type="match status" value="1"/>
</dbReference>
<dbReference type="SUPFAM" id="SSF48317">
    <property type="entry name" value="Acid phosphatase/Vanadium-dependent haloperoxidase"/>
    <property type="match status" value="2"/>
</dbReference>
<feature type="domain" description="Phosphatidic acid phosphatase type 2/haloperoxidase" evidence="1">
    <location>
        <begin position="396"/>
        <end position="504"/>
    </location>
</feature>
<dbReference type="PANTHER" id="PTHR34599">
    <property type="entry name" value="PEROXIDASE-RELATED"/>
    <property type="match status" value="1"/>
</dbReference>
<protein>
    <submittedName>
        <fullName evidence="2">PAP2 superfamily protein</fullName>
    </submittedName>
</protein>
<dbReference type="InterPro" id="IPR036938">
    <property type="entry name" value="PAP2/HPO_sf"/>
</dbReference>
<dbReference type="EMBL" id="FQUO01000025">
    <property type="protein sequence ID" value="SHG31008.1"/>
    <property type="molecule type" value="Genomic_DNA"/>
</dbReference>
<proteinExistence type="predicted"/>
<dbReference type="OrthoDB" id="7793240at2"/>
<dbReference type="Pfam" id="PF01569">
    <property type="entry name" value="PAP2"/>
    <property type="match status" value="1"/>
</dbReference>
<dbReference type="AlphaFoldDB" id="A0A1M5IRP0"/>
<evidence type="ECO:0000259" key="1">
    <source>
        <dbReference type="SMART" id="SM00014"/>
    </source>
</evidence>
<evidence type="ECO:0000313" key="2">
    <source>
        <dbReference type="EMBL" id="SHG31008.1"/>
    </source>
</evidence>
<evidence type="ECO:0000313" key="3">
    <source>
        <dbReference type="Proteomes" id="UP000184368"/>
    </source>
</evidence>
<reference evidence="2 3" key="1">
    <citation type="submission" date="2016-11" db="EMBL/GenBank/DDBJ databases">
        <authorList>
            <person name="Jaros S."/>
            <person name="Januszkiewicz K."/>
            <person name="Wedrychowicz H."/>
        </authorList>
    </citation>
    <scope>NUCLEOTIDE SEQUENCE [LARGE SCALE GENOMIC DNA]</scope>
    <source>
        <strain evidence="2 3">DSM 26897</strain>
    </source>
</reference>
<dbReference type="RefSeq" id="WP_073048363.1">
    <property type="nucleotide sequence ID" value="NZ_FQUO01000025.1"/>
</dbReference>
<dbReference type="CDD" id="cd03398">
    <property type="entry name" value="PAP2_haloperoxidase"/>
    <property type="match status" value="1"/>
</dbReference>
<sequence length="513" mass="56059">MKQRLINITLGFCLLLAGCSKGIEERNDAFPALTPVQADVEAGSWKPVLLSKADEFTLLAPAATNTPAYAAELLEIKGWQANMSNQQKEAIRYWGAGGVLRWNEIMRELVAKYNLPPYQNADGTYPVPSAANPFAYPMFPFANPPYAARAYAYVAAAQYDALVAAWYYKKLYNQQAPYKVDAGIKAMLPQSGVSSYPSEGAVLAGVTSELLKLLFPAEQSLVQQKAAEQQLVYIMAGANTRSEVEAGFALGKMVAQKFVGRARTDNAGKAVGTPADWKQMEADCIARGEMPWKSLELPARPPMLAMFGKVKGFLMDSLKVISSRPAPPPSTGSEQFRKELAEIKEFSENPTAERIRIVQFWADGVGTYTPPGHWNAIAAEEFVQKGFSEVRWARNLALLNMAMMDAAICCWDTKFHYFNPRPSQVDPSIKTQTGTPNFPSFTSGHSTFSGAAATLLGYVVPEKAQAFQAMANEASLSRMYGAIHYRSDCEVGLKMGKAIGEMAISRARTDGAD</sequence>
<dbReference type="Proteomes" id="UP000184368">
    <property type="component" value="Unassembled WGS sequence"/>
</dbReference>
<dbReference type="STRING" id="1302690.BUE76_20340"/>
<dbReference type="PANTHER" id="PTHR34599:SF1">
    <property type="entry name" value="PHOSPHATIDIC ACID PHOSPHATASE TYPE 2_HALOPEROXIDASE DOMAIN-CONTAINING PROTEIN"/>
    <property type="match status" value="1"/>
</dbReference>
<accession>A0A1M5IRP0</accession>
<dbReference type="InterPro" id="IPR000326">
    <property type="entry name" value="PAP2/HPO"/>
</dbReference>
<dbReference type="InterPro" id="IPR052559">
    <property type="entry name" value="V-haloperoxidase"/>
</dbReference>